<gene>
    <name evidence="2" type="ORF">DW641_10990</name>
</gene>
<dbReference type="AlphaFoldDB" id="A0A414S0G4"/>
<feature type="transmembrane region" description="Helical" evidence="1">
    <location>
        <begin position="9"/>
        <end position="29"/>
    </location>
</feature>
<dbReference type="Gene3D" id="3.90.70.10">
    <property type="entry name" value="Cysteine proteinases"/>
    <property type="match status" value="1"/>
</dbReference>
<name>A0A414S0G4_9FIRM</name>
<accession>A0A414S0G4</accession>
<keyword evidence="1" id="KW-0812">Transmembrane</keyword>
<proteinExistence type="predicted"/>
<dbReference type="SUPFAM" id="SSF69304">
    <property type="entry name" value="Tricorn protease N-terminal domain"/>
    <property type="match status" value="1"/>
</dbReference>
<evidence type="ECO:0008006" key="4">
    <source>
        <dbReference type="Google" id="ProtNLM"/>
    </source>
</evidence>
<evidence type="ECO:0000256" key="1">
    <source>
        <dbReference type="SAM" id="Phobius"/>
    </source>
</evidence>
<sequence>MTLTLKKRLINVGVLSAVFIVAVIIFSYVTNKGNDNMTADMGAATFPQISFSYGDYKINTLTGYAKRMDVSSMHNTITPVADQSLDVNIEAYGNKFTGASYKVYTLDGTSELESKKIKKAGKNFSLDLSGDKVLDEERILEVRLNRNGADPVYFYTRIVSDEDANVAQCLNYISDYHENALAKAENAGVGAALEPTNDADNTTLQHVTINSNYEQVTWGSLKPQVEQEERWSIKELNSTCMSVLLQYRVSCKGEENESDRYAVEEFFRVRYIADAQKTYLLDYDRTMDQIFDATKKVLNEKGIILGIAPTNLSYKVNKDGTIVSFVEANELWNYNKDSDEVSLVFGFADAENTDVRNLVPDHKIKILKVDAKGNTTFLVSGYMNRGEHEGEVGVAVYYYDIEKNSVEEKVFISTNKSYAQAVSELGEMSYYDAKTDMLYTMVDGTLYQYSIEDDEKTVLVKGLDAQQYVVSEDGSLIAYQADGELGTATKVSILNVGTGKKQKITCSEGECIRPLGFIRSDFVYGIAKTEDIGNTVSGEATVPMYKLEIRNQKGKVIKTYQTDGIYILNAAFDEDMITLERASKDGDTYTATAPDYITNNEQKTKSNITLETYATDLKQTQVRLTYNDGISDKEPKVLKPKQILFETPQTITFSDKDAPEKYYVYGHGEIQGVYTKAGDAIKKANDYNGVVVDSSQDYVWERGNRNLQYSITEKDDVLNTIKDRLKNQEKPIDILKDINDGAAYDLTGCTTEEILYIINQGRPVIAMLDSQNAVILVGYSDTNVVYEDLNDSTRHSVKYEEMDQMTSGSGNAYIG</sequence>
<dbReference type="EMBL" id="QRHW01000019">
    <property type="protein sequence ID" value="RHG06678.1"/>
    <property type="molecule type" value="Genomic_DNA"/>
</dbReference>
<dbReference type="RefSeq" id="WP_118309896.1">
    <property type="nucleotide sequence ID" value="NZ_QRHW01000019.1"/>
</dbReference>
<organism evidence="2 3">
    <name type="scientific">Dorea longicatena</name>
    <dbReference type="NCBI Taxonomy" id="88431"/>
    <lineage>
        <taxon>Bacteria</taxon>
        <taxon>Bacillati</taxon>
        <taxon>Bacillota</taxon>
        <taxon>Clostridia</taxon>
        <taxon>Lachnospirales</taxon>
        <taxon>Lachnospiraceae</taxon>
        <taxon>Dorea</taxon>
    </lineage>
</organism>
<keyword evidence="1" id="KW-1133">Transmembrane helix</keyword>
<evidence type="ECO:0000313" key="3">
    <source>
        <dbReference type="Proteomes" id="UP000284112"/>
    </source>
</evidence>
<keyword evidence="1" id="KW-0472">Membrane</keyword>
<evidence type="ECO:0000313" key="2">
    <source>
        <dbReference type="EMBL" id="RHG06678.1"/>
    </source>
</evidence>
<protein>
    <recommendedName>
        <fullName evidence="4">Peptidase C39-like domain-containing protein</fullName>
    </recommendedName>
</protein>
<dbReference type="Proteomes" id="UP000284112">
    <property type="component" value="Unassembled WGS sequence"/>
</dbReference>
<comment type="caution">
    <text evidence="2">The sequence shown here is derived from an EMBL/GenBank/DDBJ whole genome shotgun (WGS) entry which is preliminary data.</text>
</comment>
<reference evidence="2 3" key="1">
    <citation type="submission" date="2018-08" db="EMBL/GenBank/DDBJ databases">
        <title>A genome reference for cultivated species of the human gut microbiota.</title>
        <authorList>
            <person name="Zou Y."/>
            <person name="Xue W."/>
            <person name="Luo G."/>
        </authorList>
    </citation>
    <scope>NUCLEOTIDE SEQUENCE [LARGE SCALE GENOMIC DNA]</scope>
    <source>
        <strain evidence="2 3">AM23-13</strain>
    </source>
</reference>